<accession>A0ABQ3YWG4</accession>
<protein>
    <recommendedName>
        <fullName evidence="5">Fibronectin type III-like domain-containing protein</fullName>
    </recommendedName>
</protein>
<feature type="signal peptide" evidence="4">
    <location>
        <begin position="1"/>
        <end position="21"/>
    </location>
</feature>
<feature type="chain" id="PRO_5046377747" description="Fibronectin type III-like domain-containing protein" evidence="4">
    <location>
        <begin position="22"/>
        <end position="856"/>
    </location>
</feature>
<dbReference type="SUPFAM" id="SSF52279">
    <property type="entry name" value="Beta-D-glucan exohydrolase, C-terminal domain"/>
    <property type="match status" value="1"/>
</dbReference>
<evidence type="ECO:0000259" key="5">
    <source>
        <dbReference type="SMART" id="SM01217"/>
    </source>
</evidence>
<dbReference type="PRINTS" id="PR00133">
    <property type="entry name" value="GLHYDRLASE3"/>
</dbReference>
<organism evidence="6 7">
    <name type="scientific">Paractinoplanes durhamensis</name>
    <dbReference type="NCBI Taxonomy" id="113563"/>
    <lineage>
        <taxon>Bacteria</taxon>
        <taxon>Bacillati</taxon>
        <taxon>Actinomycetota</taxon>
        <taxon>Actinomycetes</taxon>
        <taxon>Micromonosporales</taxon>
        <taxon>Micromonosporaceae</taxon>
        <taxon>Paractinoplanes</taxon>
    </lineage>
</organism>
<dbReference type="InterPro" id="IPR013783">
    <property type="entry name" value="Ig-like_fold"/>
</dbReference>
<dbReference type="Pfam" id="PF01915">
    <property type="entry name" value="Glyco_hydro_3_C"/>
    <property type="match status" value="1"/>
</dbReference>
<dbReference type="Gene3D" id="3.20.20.300">
    <property type="entry name" value="Glycoside hydrolase, family 3, N-terminal domain"/>
    <property type="match status" value="1"/>
</dbReference>
<dbReference type="InterPro" id="IPR036881">
    <property type="entry name" value="Glyco_hydro_3_C_sf"/>
</dbReference>
<dbReference type="SUPFAM" id="SSF51445">
    <property type="entry name" value="(Trans)glycosidases"/>
    <property type="match status" value="1"/>
</dbReference>
<feature type="domain" description="Fibronectin type III-like" evidence="5">
    <location>
        <begin position="675"/>
        <end position="745"/>
    </location>
</feature>
<dbReference type="Pfam" id="PF00933">
    <property type="entry name" value="Glyco_hydro_3"/>
    <property type="match status" value="1"/>
</dbReference>
<dbReference type="InterPro" id="IPR036962">
    <property type="entry name" value="Glyco_hydro_3_N_sf"/>
</dbReference>
<dbReference type="InterPro" id="IPR001764">
    <property type="entry name" value="Glyco_hydro_3_N"/>
</dbReference>
<evidence type="ECO:0000313" key="7">
    <source>
        <dbReference type="Proteomes" id="UP000637628"/>
    </source>
</evidence>
<dbReference type="Pfam" id="PF14310">
    <property type="entry name" value="Fn3-like"/>
    <property type="match status" value="1"/>
</dbReference>
<dbReference type="InterPro" id="IPR026891">
    <property type="entry name" value="Fn3-like"/>
</dbReference>
<evidence type="ECO:0000256" key="2">
    <source>
        <dbReference type="ARBA" id="ARBA00022729"/>
    </source>
</evidence>
<keyword evidence="3" id="KW-0378">Hydrolase</keyword>
<gene>
    <name evidence="6" type="ORF">Adu01nite_32810</name>
</gene>
<evidence type="ECO:0000256" key="1">
    <source>
        <dbReference type="ARBA" id="ARBA00005336"/>
    </source>
</evidence>
<dbReference type="Proteomes" id="UP000637628">
    <property type="component" value="Unassembled WGS sequence"/>
</dbReference>
<sequence>MRRSMAVVGAVAVLLPLVVTAADTAAVAGTPIYLDRGYSPGERAADLVERMTLDEKASQLVSSQSAAVPRLGVAAYGWWNEAAHGVAREQTNDGDQPPNLTNTTSYPVSLSLASSWDPELVRREASMISDEAREVVRDNRLDLDFYSPTVNLARDPRWGRNDETFGEDPFLTAVLGAQFVDGLQGPARDGYLKAVATLKHYAANNSESNRLNGSSDMDERTLREYYTAQFRDIIRWARPGSVMSSYNSVNGVPAAANTHLIGTLARQTYGFDGYFTSDCDAVFEMMAGQNWQPNGSGLLDQYSRTAYALSAGEDLNCTQGYHDDWNYANTVPGAVARSIRTQAGVFNEFDVDVSVARLFTARMALGEFDAESRVPWVAAARERLAANGGVTETPERLAMAREAATESLVLLKNRILPLQVPATGRYRVAVIGAFADPPELYLGGYSSVQTEAGVANSVTPFQGIEAAVKKANPGATVDFLAGTLPGDLDTVDPAAVKAAAGYDVAIVVAGTDRSTASEDHDRTTLALPGAQADLIRRVAKANPHTVAYLQTVGQVDVAPFADFTAAILWSSFNGQQQGAALADVLLGAANPSGKLPFTWYASESQLPPMEDYGIRPTATTPGRTYQYFTGTPTFPFGYGLSYTAFRYDALRVTNDGGTLTATATVTNTGRRAGAEVVQLYATTPDARPADERPRKRLVAFRKIELGPHESASVTLSAPIEALAFFAGEKFRVDPGRYGLELAASSQDVRRRATVEVTDIPEPTPSVVTAKPIVVGDAAKGITQRLRFPVGSRIDPQLTVALTDQSLVHPAEVRYESNRPSVVRVEGKTLRAVRPGVATVTATVGAARGTFVLVVSG</sequence>
<dbReference type="InterPro" id="IPR044993">
    <property type="entry name" value="BXL"/>
</dbReference>
<dbReference type="PANTHER" id="PTHR42721:SF3">
    <property type="entry name" value="BETA-D-XYLOSIDASE 5-RELATED"/>
    <property type="match status" value="1"/>
</dbReference>
<comment type="similarity">
    <text evidence="1">Belongs to the glycosyl hydrolase 3 family.</text>
</comment>
<comment type="caution">
    <text evidence="6">The sequence shown here is derived from an EMBL/GenBank/DDBJ whole genome shotgun (WGS) entry which is preliminary data.</text>
</comment>
<dbReference type="Gene3D" id="3.40.50.1700">
    <property type="entry name" value="Glycoside hydrolase family 3 C-terminal domain"/>
    <property type="match status" value="1"/>
</dbReference>
<evidence type="ECO:0000313" key="6">
    <source>
        <dbReference type="EMBL" id="GIE01931.1"/>
    </source>
</evidence>
<dbReference type="EMBL" id="BOML01000027">
    <property type="protein sequence ID" value="GIE01931.1"/>
    <property type="molecule type" value="Genomic_DNA"/>
</dbReference>
<evidence type="ECO:0000256" key="4">
    <source>
        <dbReference type="SAM" id="SignalP"/>
    </source>
</evidence>
<dbReference type="InterPro" id="IPR017853">
    <property type="entry name" value="GH"/>
</dbReference>
<evidence type="ECO:0000256" key="3">
    <source>
        <dbReference type="ARBA" id="ARBA00022801"/>
    </source>
</evidence>
<proteinExistence type="inferred from homology"/>
<dbReference type="PANTHER" id="PTHR42721">
    <property type="entry name" value="SUGAR HYDROLASE-RELATED"/>
    <property type="match status" value="1"/>
</dbReference>
<keyword evidence="2 4" id="KW-0732">Signal</keyword>
<dbReference type="InterPro" id="IPR002772">
    <property type="entry name" value="Glyco_hydro_3_C"/>
</dbReference>
<keyword evidence="7" id="KW-1185">Reference proteome</keyword>
<dbReference type="SMART" id="SM01217">
    <property type="entry name" value="Fn3_like"/>
    <property type="match status" value="1"/>
</dbReference>
<reference evidence="6 7" key="1">
    <citation type="submission" date="2021-01" db="EMBL/GenBank/DDBJ databases">
        <title>Whole genome shotgun sequence of Actinoplanes durhamensis NBRC 14914.</title>
        <authorList>
            <person name="Komaki H."/>
            <person name="Tamura T."/>
        </authorList>
    </citation>
    <scope>NUCLEOTIDE SEQUENCE [LARGE SCALE GENOMIC DNA]</scope>
    <source>
        <strain evidence="6 7">NBRC 14914</strain>
    </source>
</reference>
<name>A0ABQ3YWG4_9ACTN</name>
<dbReference type="Gene3D" id="2.60.40.10">
    <property type="entry name" value="Immunoglobulins"/>
    <property type="match status" value="1"/>
</dbReference>